<dbReference type="InterPro" id="IPR020449">
    <property type="entry name" value="Tscrpt_reg_AraC-type_HTH"/>
</dbReference>
<evidence type="ECO:0000256" key="2">
    <source>
        <dbReference type="ARBA" id="ARBA00023125"/>
    </source>
</evidence>
<dbReference type="GO" id="GO:0003700">
    <property type="term" value="F:DNA-binding transcription factor activity"/>
    <property type="evidence" value="ECO:0007669"/>
    <property type="project" value="InterPro"/>
</dbReference>
<feature type="domain" description="HTH araC/xylS-type" evidence="4">
    <location>
        <begin position="261"/>
        <end position="363"/>
    </location>
</feature>
<keyword evidence="6" id="KW-1185">Reference proteome</keyword>
<dbReference type="Proteomes" id="UP000244248">
    <property type="component" value="Unassembled WGS sequence"/>
</dbReference>
<dbReference type="SMART" id="SM00342">
    <property type="entry name" value="HTH_ARAC"/>
    <property type="match status" value="1"/>
</dbReference>
<dbReference type="OrthoDB" id="5582699at2"/>
<evidence type="ECO:0000256" key="3">
    <source>
        <dbReference type="ARBA" id="ARBA00023163"/>
    </source>
</evidence>
<name>A0A2T5MKL9_9GAMM</name>
<organism evidence="5 6">
    <name type="scientific">Stenotrophobium rhamnosiphilum</name>
    <dbReference type="NCBI Taxonomy" id="2029166"/>
    <lineage>
        <taxon>Bacteria</taxon>
        <taxon>Pseudomonadati</taxon>
        <taxon>Pseudomonadota</taxon>
        <taxon>Gammaproteobacteria</taxon>
        <taxon>Nevskiales</taxon>
        <taxon>Nevskiaceae</taxon>
        <taxon>Stenotrophobium</taxon>
    </lineage>
</organism>
<dbReference type="Gene3D" id="1.10.10.60">
    <property type="entry name" value="Homeodomain-like"/>
    <property type="match status" value="1"/>
</dbReference>
<dbReference type="Pfam" id="PF12625">
    <property type="entry name" value="Arabinose_bd"/>
    <property type="match status" value="1"/>
</dbReference>
<gene>
    <name evidence="5" type="ORF">CJD38_03200</name>
</gene>
<dbReference type="GO" id="GO:0005829">
    <property type="term" value="C:cytosol"/>
    <property type="evidence" value="ECO:0007669"/>
    <property type="project" value="TreeGrafter"/>
</dbReference>
<evidence type="ECO:0000259" key="4">
    <source>
        <dbReference type="PROSITE" id="PS01124"/>
    </source>
</evidence>
<sequence length="369" mass="41631">MKRPDRYAKPTVPVSYLQLLLEIVAEHGIDTQELFKGLPVSPNLVDSPASRMSALQWGLLVNRAMRLLQEPALGYECGLRTRPSAHGFLGYAVLSCASVRESMELVIRYFQTRQRDFGIRMLIEQDYAAVEVFEFHPIIPTTKKLPTQISAAAPDAANQLLSLRRFFYEHILLGVARGAAAMLGRELLDLGGELCFDWAEPEYHARWKDRLPPVRFSRSSNQLRFPIRLLEMRPVLADPLATKQAIELCERELAQTGAAGDSIVLRVCAELIQAKNGGYPDQETLAAKLHISSRTLARKLKDDGSSFQQLLEETQRRDACDLIENTELDLQEVATRLGYQNPANFTRAFRKWTGESPSLYRLRCLNVSS</sequence>
<dbReference type="PRINTS" id="PR00032">
    <property type="entry name" value="HTHARAC"/>
</dbReference>
<dbReference type="InterPro" id="IPR009057">
    <property type="entry name" value="Homeodomain-like_sf"/>
</dbReference>
<dbReference type="AlphaFoldDB" id="A0A2T5MKL9"/>
<dbReference type="EMBL" id="QANS01000001">
    <property type="protein sequence ID" value="PTU33126.1"/>
    <property type="molecule type" value="Genomic_DNA"/>
</dbReference>
<proteinExistence type="predicted"/>
<dbReference type="PROSITE" id="PS01124">
    <property type="entry name" value="HTH_ARAC_FAMILY_2"/>
    <property type="match status" value="1"/>
</dbReference>
<protein>
    <recommendedName>
        <fullName evidence="4">HTH araC/xylS-type domain-containing protein</fullName>
    </recommendedName>
</protein>
<reference evidence="5 6" key="1">
    <citation type="submission" date="2018-04" db="EMBL/GenBank/DDBJ databases">
        <title>Novel species isolated from glacier.</title>
        <authorList>
            <person name="Liu Q."/>
            <person name="Xin Y.-H."/>
        </authorList>
    </citation>
    <scope>NUCLEOTIDE SEQUENCE [LARGE SCALE GENOMIC DNA]</scope>
    <source>
        <strain evidence="5 6">GT1R17</strain>
    </source>
</reference>
<dbReference type="Pfam" id="PF12833">
    <property type="entry name" value="HTH_18"/>
    <property type="match status" value="1"/>
</dbReference>
<evidence type="ECO:0000256" key="1">
    <source>
        <dbReference type="ARBA" id="ARBA00023015"/>
    </source>
</evidence>
<dbReference type="InterPro" id="IPR032687">
    <property type="entry name" value="AraC-type_N"/>
</dbReference>
<dbReference type="SUPFAM" id="SSF46689">
    <property type="entry name" value="Homeodomain-like"/>
    <property type="match status" value="1"/>
</dbReference>
<keyword evidence="3" id="KW-0804">Transcription</keyword>
<keyword evidence="1" id="KW-0805">Transcription regulation</keyword>
<dbReference type="PANTHER" id="PTHR47894">
    <property type="entry name" value="HTH-TYPE TRANSCRIPTIONAL REGULATOR GADX"/>
    <property type="match status" value="1"/>
</dbReference>
<evidence type="ECO:0000313" key="6">
    <source>
        <dbReference type="Proteomes" id="UP000244248"/>
    </source>
</evidence>
<evidence type="ECO:0000313" key="5">
    <source>
        <dbReference type="EMBL" id="PTU33126.1"/>
    </source>
</evidence>
<accession>A0A2T5MKL9</accession>
<comment type="caution">
    <text evidence="5">The sequence shown here is derived from an EMBL/GenBank/DDBJ whole genome shotgun (WGS) entry which is preliminary data.</text>
</comment>
<dbReference type="InterPro" id="IPR018060">
    <property type="entry name" value="HTH_AraC"/>
</dbReference>
<dbReference type="PANTHER" id="PTHR47894:SF1">
    <property type="entry name" value="HTH-TYPE TRANSCRIPTIONAL REGULATOR VQSM"/>
    <property type="match status" value="1"/>
</dbReference>
<dbReference type="GO" id="GO:0000976">
    <property type="term" value="F:transcription cis-regulatory region binding"/>
    <property type="evidence" value="ECO:0007669"/>
    <property type="project" value="TreeGrafter"/>
</dbReference>
<keyword evidence="2" id="KW-0238">DNA-binding</keyword>
<dbReference type="RefSeq" id="WP_107938834.1">
    <property type="nucleotide sequence ID" value="NZ_QANS01000001.1"/>
</dbReference>